<dbReference type="Gene3D" id="2.40.10.10">
    <property type="entry name" value="Trypsin-like serine proteases"/>
    <property type="match status" value="2"/>
</dbReference>
<dbReference type="GO" id="GO:0004252">
    <property type="term" value="F:serine-type endopeptidase activity"/>
    <property type="evidence" value="ECO:0007669"/>
    <property type="project" value="InterPro"/>
</dbReference>
<dbReference type="OrthoDB" id="7439147at2759"/>
<dbReference type="Pfam" id="PF00089">
    <property type="entry name" value="Trypsin"/>
    <property type="match status" value="1"/>
</dbReference>
<dbReference type="InterPro" id="IPR009003">
    <property type="entry name" value="Peptidase_S1_PA"/>
</dbReference>
<dbReference type="EMBL" id="CAKXAJ010026005">
    <property type="protein sequence ID" value="CAH2250290.1"/>
    <property type="molecule type" value="Genomic_DNA"/>
</dbReference>
<dbReference type="GO" id="GO:0006508">
    <property type="term" value="P:proteolysis"/>
    <property type="evidence" value="ECO:0007669"/>
    <property type="project" value="InterPro"/>
</dbReference>
<evidence type="ECO:0000259" key="1">
    <source>
        <dbReference type="Pfam" id="PF00089"/>
    </source>
</evidence>
<dbReference type="InterPro" id="IPR043504">
    <property type="entry name" value="Peptidase_S1_PA_chymotrypsin"/>
</dbReference>
<dbReference type="InterPro" id="IPR001254">
    <property type="entry name" value="Trypsin_dom"/>
</dbReference>
<organism evidence="2 3">
    <name type="scientific">Pararge aegeria aegeria</name>
    <dbReference type="NCBI Taxonomy" id="348720"/>
    <lineage>
        <taxon>Eukaryota</taxon>
        <taxon>Metazoa</taxon>
        <taxon>Ecdysozoa</taxon>
        <taxon>Arthropoda</taxon>
        <taxon>Hexapoda</taxon>
        <taxon>Insecta</taxon>
        <taxon>Pterygota</taxon>
        <taxon>Neoptera</taxon>
        <taxon>Endopterygota</taxon>
        <taxon>Lepidoptera</taxon>
        <taxon>Glossata</taxon>
        <taxon>Ditrysia</taxon>
        <taxon>Papilionoidea</taxon>
        <taxon>Nymphalidae</taxon>
        <taxon>Satyrinae</taxon>
        <taxon>Satyrini</taxon>
        <taxon>Parargina</taxon>
        <taxon>Pararge</taxon>
    </lineage>
</organism>
<comment type="caution">
    <text evidence="2">The sequence shown here is derived from an EMBL/GenBank/DDBJ whole genome shotgun (WGS) entry which is preliminary data.</text>
</comment>
<feature type="domain" description="Peptidase S1" evidence="1">
    <location>
        <begin position="7"/>
        <end position="89"/>
    </location>
</feature>
<dbReference type="SUPFAM" id="SSF50494">
    <property type="entry name" value="Trypsin-like serine proteases"/>
    <property type="match status" value="1"/>
</dbReference>
<name>A0A8S4S8F0_9NEOP</name>
<evidence type="ECO:0000313" key="3">
    <source>
        <dbReference type="Proteomes" id="UP000838756"/>
    </source>
</evidence>
<accession>A0A8S4S8F0</accession>
<gene>
    <name evidence="2" type="primary">jg3665</name>
    <name evidence="2" type="ORF">PAEG_LOCUS22052</name>
</gene>
<reference evidence="2" key="1">
    <citation type="submission" date="2022-03" db="EMBL/GenBank/DDBJ databases">
        <authorList>
            <person name="Lindestad O."/>
        </authorList>
    </citation>
    <scope>NUCLEOTIDE SEQUENCE</scope>
</reference>
<proteinExistence type="predicted"/>
<keyword evidence="3" id="KW-1185">Reference proteome</keyword>
<dbReference type="AlphaFoldDB" id="A0A8S4S8F0"/>
<sequence>MTASFVVIGTKKMFNTGYEQYLPIERILIHPNYSGWTADLALVHTFAGMISDKPGQVVPLATERTSTPVDADVLVFSWGKNDDVTVPFKSDTKATTVFKEEITSETNKFEELNNYNLTNITFRKRSNKRIRFRLKKNRKKDINKYEAVTRAREQSKRVFYKDKPTSSIEENNV</sequence>
<evidence type="ECO:0000313" key="2">
    <source>
        <dbReference type="EMBL" id="CAH2250290.1"/>
    </source>
</evidence>
<dbReference type="Proteomes" id="UP000838756">
    <property type="component" value="Unassembled WGS sequence"/>
</dbReference>
<protein>
    <submittedName>
        <fullName evidence="2">Jg3665 protein</fullName>
    </submittedName>
</protein>